<evidence type="ECO:0000313" key="15">
    <source>
        <dbReference type="EMBL" id="CDO69911.1"/>
    </source>
</evidence>
<keyword evidence="7 13" id="KW-0479">Metal-binding</keyword>
<evidence type="ECO:0000313" key="16">
    <source>
        <dbReference type="Proteomes" id="UP000029665"/>
    </source>
</evidence>
<dbReference type="OMA" id="HRTTEDN"/>
<comment type="similarity">
    <text evidence="4 14">Belongs to the cytochrome P450 family.</text>
</comment>
<dbReference type="GO" id="GO:0016705">
    <property type="term" value="F:oxidoreductase activity, acting on paired donors, with incorporation or reduction of molecular oxygen"/>
    <property type="evidence" value="ECO:0007669"/>
    <property type="project" value="InterPro"/>
</dbReference>
<comment type="pathway">
    <text evidence="3">Secondary metabolite biosynthesis.</text>
</comment>
<keyword evidence="6" id="KW-0812">Transmembrane</keyword>
<evidence type="ECO:0000256" key="2">
    <source>
        <dbReference type="ARBA" id="ARBA00004167"/>
    </source>
</evidence>
<dbReference type="PROSITE" id="PS00086">
    <property type="entry name" value="CYTOCHROME_P450"/>
    <property type="match status" value="1"/>
</dbReference>
<evidence type="ECO:0000256" key="11">
    <source>
        <dbReference type="ARBA" id="ARBA00023033"/>
    </source>
</evidence>
<keyword evidence="12" id="KW-0472">Membrane</keyword>
<feature type="binding site" description="axial binding residue" evidence="13">
    <location>
        <position position="299"/>
    </location>
    <ligand>
        <name>heme</name>
        <dbReference type="ChEBI" id="CHEBI:30413"/>
    </ligand>
    <ligandPart>
        <name>Fe</name>
        <dbReference type="ChEBI" id="CHEBI:18248"/>
    </ligandPart>
</feature>
<evidence type="ECO:0008006" key="17">
    <source>
        <dbReference type="Google" id="ProtNLM"/>
    </source>
</evidence>
<dbReference type="EMBL" id="CCBP010000057">
    <property type="protein sequence ID" value="CDO69911.1"/>
    <property type="molecule type" value="Genomic_DNA"/>
</dbReference>
<keyword evidence="10 13" id="KW-0408">Iron</keyword>
<evidence type="ECO:0000256" key="8">
    <source>
        <dbReference type="ARBA" id="ARBA00022989"/>
    </source>
</evidence>
<dbReference type="AlphaFoldDB" id="A0A060S6T2"/>
<evidence type="ECO:0000256" key="12">
    <source>
        <dbReference type="ARBA" id="ARBA00023136"/>
    </source>
</evidence>
<comment type="cofactor">
    <cofactor evidence="1 13">
        <name>heme</name>
        <dbReference type="ChEBI" id="CHEBI:30413"/>
    </cofactor>
</comment>
<dbReference type="Proteomes" id="UP000029665">
    <property type="component" value="Unassembled WGS sequence"/>
</dbReference>
<dbReference type="Pfam" id="PF00067">
    <property type="entry name" value="p450"/>
    <property type="match status" value="1"/>
</dbReference>
<dbReference type="GO" id="GO:0016020">
    <property type="term" value="C:membrane"/>
    <property type="evidence" value="ECO:0007669"/>
    <property type="project" value="UniProtKB-SubCell"/>
</dbReference>
<evidence type="ECO:0000256" key="6">
    <source>
        <dbReference type="ARBA" id="ARBA00022692"/>
    </source>
</evidence>
<evidence type="ECO:0000256" key="9">
    <source>
        <dbReference type="ARBA" id="ARBA00023002"/>
    </source>
</evidence>
<dbReference type="Gene3D" id="1.10.630.10">
    <property type="entry name" value="Cytochrome P450"/>
    <property type="match status" value="1"/>
</dbReference>
<dbReference type="SUPFAM" id="SSF48264">
    <property type="entry name" value="Cytochrome P450"/>
    <property type="match status" value="1"/>
</dbReference>
<dbReference type="InterPro" id="IPR036396">
    <property type="entry name" value="Cyt_P450_sf"/>
</dbReference>
<comment type="subcellular location">
    <subcellularLocation>
        <location evidence="2">Membrane</location>
        <topology evidence="2">Single-pass membrane protein</topology>
    </subcellularLocation>
</comment>
<dbReference type="GO" id="GO:0020037">
    <property type="term" value="F:heme binding"/>
    <property type="evidence" value="ECO:0007669"/>
    <property type="project" value="InterPro"/>
</dbReference>
<dbReference type="OrthoDB" id="1470350at2759"/>
<protein>
    <recommendedName>
        <fullName evidence="17">Cytochrome P450</fullName>
    </recommendedName>
</protein>
<keyword evidence="9 14" id="KW-0560">Oxidoreductase</keyword>
<dbReference type="PRINTS" id="PR00385">
    <property type="entry name" value="P450"/>
</dbReference>
<dbReference type="PRINTS" id="PR00463">
    <property type="entry name" value="EP450I"/>
</dbReference>
<evidence type="ECO:0000256" key="14">
    <source>
        <dbReference type="RuleBase" id="RU000461"/>
    </source>
</evidence>
<keyword evidence="16" id="KW-1185">Reference proteome</keyword>
<evidence type="ECO:0000256" key="1">
    <source>
        <dbReference type="ARBA" id="ARBA00001971"/>
    </source>
</evidence>
<name>A0A060S6T2_PYCCI</name>
<evidence type="ECO:0000256" key="5">
    <source>
        <dbReference type="ARBA" id="ARBA00022617"/>
    </source>
</evidence>
<comment type="caution">
    <text evidence="15">The sequence shown here is derived from an EMBL/GenBank/DDBJ whole genome shotgun (WGS) entry which is preliminary data.</text>
</comment>
<evidence type="ECO:0000256" key="10">
    <source>
        <dbReference type="ARBA" id="ARBA00023004"/>
    </source>
</evidence>
<gene>
    <name evidence="15" type="ORF">BN946_scf184884.g70</name>
</gene>
<dbReference type="InterPro" id="IPR050364">
    <property type="entry name" value="Cytochrome_P450_fung"/>
</dbReference>
<evidence type="ECO:0000256" key="3">
    <source>
        <dbReference type="ARBA" id="ARBA00005179"/>
    </source>
</evidence>
<proteinExistence type="inferred from homology"/>
<dbReference type="HOGENOM" id="CLU_001570_2_0_1"/>
<sequence>MQQSMARDFLVRLSEKPTAWQELLRFYFTAAALKAVYNLDISDVEDSRVAIIENIFEGLREVTISAQFLLERVPLVQHLPTWTPGIGKFFKKVAASKAPNDLLMETEFAAAKERMEASGTVDASVVSQLLSRLAQTAGAEDDTHEEEVIASGVAAVAVEALRQTFSTSAGFFAAMVLHPEVQQKAQAELEAVVGQHRLPDFEDKQSLVYINAIVKEILRWHNVLPLGVSHRTTEDNELRGYFIPQGTMLTPAVWACMHDPEIYPDPDRFYPERFIRNGQLDPTVLDPADFVFGFGRRKCPGRHFAEAALFILIASVLHVFEIGSPKDEDGRPVKLEYEQSHGFLSYPENFECTVKLRSAAEATSLIRDSRPQQDPI</sequence>
<dbReference type="GO" id="GO:0004497">
    <property type="term" value="F:monooxygenase activity"/>
    <property type="evidence" value="ECO:0007669"/>
    <property type="project" value="UniProtKB-KW"/>
</dbReference>
<dbReference type="InterPro" id="IPR017972">
    <property type="entry name" value="Cyt_P450_CS"/>
</dbReference>
<evidence type="ECO:0000256" key="13">
    <source>
        <dbReference type="PIRSR" id="PIRSR602401-1"/>
    </source>
</evidence>
<dbReference type="PANTHER" id="PTHR46300">
    <property type="entry name" value="P450, PUTATIVE (EUROFUNG)-RELATED-RELATED"/>
    <property type="match status" value="1"/>
</dbReference>
<keyword evidence="11 14" id="KW-0503">Monooxygenase</keyword>
<dbReference type="InterPro" id="IPR002401">
    <property type="entry name" value="Cyt_P450_E_grp-I"/>
</dbReference>
<keyword evidence="8" id="KW-1133">Transmembrane helix</keyword>
<dbReference type="InterPro" id="IPR001128">
    <property type="entry name" value="Cyt_P450"/>
</dbReference>
<evidence type="ECO:0000256" key="4">
    <source>
        <dbReference type="ARBA" id="ARBA00010617"/>
    </source>
</evidence>
<organism evidence="15 16">
    <name type="scientific">Pycnoporus cinnabarinus</name>
    <name type="common">Cinnabar-red polypore</name>
    <name type="synonym">Trametes cinnabarina</name>
    <dbReference type="NCBI Taxonomy" id="5643"/>
    <lineage>
        <taxon>Eukaryota</taxon>
        <taxon>Fungi</taxon>
        <taxon>Dikarya</taxon>
        <taxon>Basidiomycota</taxon>
        <taxon>Agaricomycotina</taxon>
        <taxon>Agaricomycetes</taxon>
        <taxon>Polyporales</taxon>
        <taxon>Polyporaceae</taxon>
        <taxon>Trametes</taxon>
    </lineage>
</organism>
<evidence type="ECO:0000256" key="7">
    <source>
        <dbReference type="ARBA" id="ARBA00022723"/>
    </source>
</evidence>
<keyword evidence="5 13" id="KW-0349">Heme</keyword>
<dbReference type="STRING" id="5643.A0A060S6T2"/>
<reference evidence="15" key="1">
    <citation type="submission" date="2014-01" db="EMBL/GenBank/DDBJ databases">
        <title>The genome of the white-rot fungus Pycnoporus cinnabarinus: a basidiomycete model with a versatile arsenal for lignocellulosic biomass breakdown.</title>
        <authorList>
            <person name="Levasseur A."/>
            <person name="Lomascolo A."/>
            <person name="Ruiz-Duenas F.J."/>
            <person name="Uzan E."/>
            <person name="Piumi F."/>
            <person name="Kues U."/>
            <person name="Ram A.F.J."/>
            <person name="Murat C."/>
            <person name="Haon M."/>
            <person name="Benoit I."/>
            <person name="Arfi Y."/>
            <person name="Chevret D."/>
            <person name="Drula E."/>
            <person name="Kwon M.J."/>
            <person name="Gouret P."/>
            <person name="Lesage-Meessen L."/>
            <person name="Lombard V."/>
            <person name="Mariette J."/>
            <person name="Noirot C."/>
            <person name="Park J."/>
            <person name="Patyshakuliyeva A."/>
            <person name="Wieneger R.A.B."/>
            <person name="Wosten H.A.B."/>
            <person name="Martin F."/>
            <person name="Coutinho P.M."/>
            <person name="de Vries R."/>
            <person name="Martinez A.T."/>
            <person name="Klopp C."/>
            <person name="Pontarotti P."/>
            <person name="Henrissat B."/>
            <person name="Record E."/>
        </authorList>
    </citation>
    <scope>NUCLEOTIDE SEQUENCE [LARGE SCALE GENOMIC DNA]</scope>
    <source>
        <strain evidence="15">BRFM137</strain>
    </source>
</reference>
<dbReference type="PANTHER" id="PTHR46300:SF7">
    <property type="entry name" value="P450, PUTATIVE (EUROFUNG)-RELATED"/>
    <property type="match status" value="1"/>
</dbReference>
<dbReference type="GO" id="GO:0005506">
    <property type="term" value="F:iron ion binding"/>
    <property type="evidence" value="ECO:0007669"/>
    <property type="project" value="InterPro"/>
</dbReference>
<accession>A0A060S6T2</accession>